<reference evidence="1 2" key="1">
    <citation type="submission" date="2023-08" db="EMBL/GenBank/DDBJ databases">
        <title>A Necator americanus chromosomal reference genome.</title>
        <authorList>
            <person name="Ilik V."/>
            <person name="Petrzelkova K.J."/>
            <person name="Pardy F."/>
            <person name="Fuh T."/>
            <person name="Niatou-Singa F.S."/>
            <person name="Gouil Q."/>
            <person name="Baker L."/>
            <person name="Ritchie M.E."/>
            <person name="Jex A.R."/>
            <person name="Gazzola D."/>
            <person name="Li H."/>
            <person name="Toshio Fujiwara R."/>
            <person name="Zhan B."/>
            <person name="Aroian R.V."/>
            <person name="Pafco B."/>
            <person name="Schwarz E.M."/>
        </authorList>
    </citation>
    <scope>NUCLEOTIDE SEQUENCE [LARGE SCALE GENOMIC DNA]</scope>
    <source>
        <strain evidence="1 2">Aroian</strain>
        <tissue evidence="1">Whole animal</tissue>
    </source>
</reference>
<accession>A0ABR1C314</accession>
<protein>
    <submittedName>
        <fullName evidence="1">Uncharacterized protein</fullName>
    </submittedName>
</protein>
<dbReference type="EMBL" id="JAVFWL010000002">
    <property type="protein sequence ID" value="KAK6732934.1"/>
    <property type="molecule type" value="Genomic_DNA"/>
</dbReference>
<gene>
    <name evidence="1" type="primary">Necator_chrII.g4776</name>
    <name evidence="1" type="ORF">RB195_016984</name>
</gene>
<evidence type="ECO:0000313" key="2">
    <source>
        <dbReference type="Proteomes" id="UP001303046"/>
    </source>
</evidence>
<keyword evidence="2" id="KW-1185">Reference proteome</keyword>
<sequence>MQLRGGWRTDLIILQPLARACGEYTKKIWKESKVYKADTDQARCMEAYKKACDNKEIIVGGIRRRPGDKYSDDYESLEDID</sequence>
<dbReference type="Proteomes" id="UP001303046">
    <property type="component" value="Unassembled WGS sequence"/>
</dbReference>
<proteinExistence type="predicted"/>
<evidence type="ECO:0000313" key="1">
    <source>
        <dbReference type="EMBL" id="KAK6732934.1"/>
    </source>
</evidence>
<comment type="caution">
    <text evidence="1">The sequence shown here is derived from an EMBL/GenBank/DDBJ whole genome shotgun (WGS) entry which is preliminary data.</text>
</comment>
<organism evidence="1 2">
    <name type="scientific">Necator americanus</name>
    <name type="common">Human hookworm</name>
    <dbReference type="NCBI Taxonomy" id="51031"/>
    <lineage>
        <taxon>Eukaryota</taxon>
        <taxon>Metazoa</taxon>
        <taxon>Ecdysozoa</taxon>
        <taxon>Nematoda</taxon>
        <taxon>Chromadorea</taxon>
        <taxon>Rhabditida</taxon>
        <taxon>Rhabditina</taxon>
        <taxon>Rhabditomorpha</taxon>
        <taxon>Strongyloidea</taxon>
        <taxon>Ancylostomatidae</taxon>
        <taxon>Bunostominae</taxon>
        <taxon>Necator</taxon>
    </lineage>
</organism>
<name>A0ABR1C314_NECAM</name>